<evidence type="ECO:0000313" key="9">
    <source>
        <dbReference type="Proteomes" id="UP000199306"/>
    </source>
</evidence>
<evidence type="ECO:0000256" key="2">
    <source>
        <dbReference type="ARBA" id="ARBA00003015"/>
    </source>
</evidence>
<dbReference type="OrthoDB" id="9802090at2"/>
<dbReference type="InterPro" id="IPR029063">
    <property type="entry name" value="SAM-dependent_MTases_sf"/>
</dbReference>
<dbReference type="CDD" id="cd02440">
    <property type="entry name" value="AdoMet_MTases"/>
    <property type="match status" value="1"/>
</dbReference>
<keyword evidence="4 7" id="KW-0808">Transferase</keyword>
<dbReference type="NCBIfam" id="NF001080">
    <property type="entry name" value="PRK00121.2-2"/>
    <property type="match status" value="1"/>
</dbReference>
<dbReference type="EMBL" id="FOXH01000001">
    <property type="protein sequence ID" value="SFP10026.1"/>
    <property type="molecule type" value="Genomic_DNA"/>
</dbReference>
<keyword evidence="3 7" id="KW-0489">Methyltransferase</keyword>
<comment type="catalytic activity">
    <reaction evidence="1 7">
        <text>guanosine(46) in tRNA + S-adenosyl-L-methionine = N(7)-methylguanosine(46) in tRNA + S-adenosyl-L-homocysteine</text>
        <dbReference type="Rhea" id="RHEA:42708"/>
        <dbReference type="Rhea" id="RHEA-COMP:10188"/>
        <dbReference type="Rhea" id="RHEA-COMP:10189"/>
        <dbReference type="ChEBI" id="CHEBI:57856"/>
        <dbReference type="ChEBI" id="CHEBI:59789"/>
        <dbReference type="ChEBI" id="CHEBI:74269"/>
        <dbReference type="ChEBI" id="CHEBI:74480"/>
        <dbReference type="EC" id="2.1.1.33"/>
    </reaction>
</comment>
<comment type="caution">
    <text evidence="7">Lacks conserved residue(s) required for the propagation of feature annotation.</text>
</comment>
<feature type="binding site" evidence="7">
    <location>
        <position position="157"/>
    </location>
    <ligand>
        <name>substrate</name>
    </ligand>
</feature>
<dbReference type="GO" id="GO:0043527">
    <property type="term" value="C:tRNA methyltransferase complex"/>
    <property type="evidence" value="ECO:0007669"/>
    <property type="project" value="TreeGrafter"/>
</dbReference>
<dbReference type="UniPathway" id="UPA00989"/>
<evidence type="ECO:0000256" key="4">
    <source>
        <dbReference type="ARBA" id="ARBA00022679"/>
    </source>
</evidence>
<evidence type="ECO:0000256" key="7">
    <source>
        <dbReference type="HAMAP-Rule" id="MF_01057"/>
    </source>
</evidence>
<feature type="binding site" evidence="7">
    <location>
        <position position="72"/>
    </location>
    <ligand>
        <name>S-adenosyl-L-methionine</name>
        <dbReference type="ChEBI" id="CHEBI:59789"/>
    </ligand>
</feature>
<feature type="binding site" evidence="7">
    <location>
        <position position="121"/>
    </location>
    <ligand>
        <name>S-adenosyl-L-methionine</name>
        <dbReference type="ChEBI" id="CHEBI:59789"/>
    </ligand>
</feature>
<keyword evidence="5 7" id="KW-0949">S-adenosyl-L-methionine</keyword>
<comment type="pathway">
    <text evidence="7">tRNA modification; N(7)-methylguanine-tRNA biosynthesis.</text>
</comment>
<dbReference type="Gene3D" id="3.40.50.150">
    <property type="entry name" value="Vaccinia Virus protein VP39"/>
    <property type="match status" value="1"/>
</dbReference>
<dbReference type="EC" id="2.1.1.33" evidence="7"/>
<dbReference type="Pfam" id="PF02390">
    <property type="entry name" value="Methyltransf_4"/>
    <property type="match status" value="1"/>
</dbReference>
<feature type="binding site" evidence="7">
    <location>
        <begin position="197"/>
        <end position="200"/>
    </location>
    <ligand>
        <name>substrate</name>
    </ligand>
</feature>
<dbReference type="PANTHER" id="PTHR23417">
    <property type="entry name" value="3-DEOXY-D-MANNO-OCTULOSONIC-ACID TRANSFERASE/TRNA GUANINE-N 7 - -METHYLTRANSFERASE"/>
    <property type="match status" value="1"/>
</dbReference>
<comment type="similarity">
    <text evidence="7">Belongs to the class I-like SAM-binding methyltransferase superfamily. TrmB family.</text>
</comment>
<dbReference type="RefSeq" id="WP_092011131.1">
    <property type="nucleotide sequence ID" value="NZ_FOXH01000001.1"/>
</dbReference>
<organism evidence="8 9">
    <name type="scientific">Pseudarcicella hirudinis</name>
    <dbReference type="NCBI Taxonomy" id="1079859"/>
    <lineage>
        <taxon>Bacteria</taxon>
        <taxon>Pseudomonadati</taxon>
        <taxon>Bacteroidota</taxon>
        <taxon>Cytophagia</taxon>
        <taxon>Cytophagales</taxon>
        <taxon>Flectobacillaceae</taxon>
        <taxon>Pseudarcicella</taxon>
    </lineage>
</organism>
<keyword evidence="9" id="KW-1185">Reference proteome</keyword>
<evidence type="ECO:0000256" key="3">
    <source>
        <dbReference type="ARBA" id="ARBA00022603"/>
    </source>
</evidence>
<accession>A0A1I5MM56</accession>
<dbReference type="STRING" id="1079859.SAMN04515674_101348"/>
<dbReference type="InterPro" id="IPR055361">
    <property type="entry name" value="tRNA_methyltr_TrmB_bact"/>
</dbReference>
<dbReference type="PROSITE" id="PS51625">
    <property type="entry name" value="SAM_MT_TRMB"/>
    <property type="match status" value="1"/>
</dbReference>
<dbReference type="NCBIfam" id="TIGR00091">
    <property type="entry name" value="tRNA (guanosine(46)-N7)-methyltransferase TrmB"/>
    <property type="match status" value="1"/>
</dbReference>
<dbReference type="PANTHER" id="PTHR23417:SF14">
    <property type="entry name" value="PENTACOTRIPEPTIDE-REPEAT REGION OF PRORP DOMAIN-CONTAINING PROTEIN"/>
    <property type="match status" value="1"/>
</dbReference>
<comment type="function">
    <text evidence="2 7">Catalyzes the formation of N(7)-methylguanine at position 46 (m7G46) in tRNA.</text>
</comment>
<dbReference type="HAMAP" id="MF_01057">
    <property type="entry name" value="tRNA_methyltr_TrmB"/>
    <property type="match status" value="1"/>
</dbReference>
<gene>
    <name evidence="7" type="primary">trmB</name>
    <name evidence="8" type="ORF">SAMN04515674_101348</name>
</gene>
<protein>
    <recommendedName>
        <fullName evidence="7">tRNA (guanine-N(7)-)-methyltransferase</fullName>
        <ecNumber evidence="7">2.1.1.33</ecNumber>
    </recommendedName>
    <alternativeName>
        <fullName evidence="7">tRNA (guanine(46)-N(7))-methyltransferase</fullName>
    </alternativeName>
    <alternativeName>
        <fullName evidence="7">tRNA(m7G46)-methyltransferase</fullName>
    </alternativeName>
</protein>
<dbReference type="GO" id="GO:0008176">
    <property type="term" value="F:tRNA (guanine(46)-N7)-methyltransferase activity"/>
    <property type="evidence" value="ECO:0007669"/>
    <property type="project" value="UniProtKB-UniRule"/>
</dbReference>
<evidence type="ECO:0000256" key="5">
    <source>
        <dbReference type="ARBA" id="ARBA00022691"/>
    </source>
</evidence>
<name>A0A1I5MM56_9BACT</name>
<proteinExistence type="inferred from homology"/>
<reference evidence="8 9" key="1">
    <citation type="submission" date="2016-10" db="EMBL/GenBank/DDBJ databases">
        <authorList>
            <person name="de Groot N.N."/>
        </authorList>
    </citation>
    <scope>NUCLEOTIDE SEQUENCE [LARGE SCALE GENOMIC DNA]</scope>
    <source>
        <strain evidence="9">E92,LMG 26720,CCM 7988</strain>
    </source>
</reference>
<dbReference type="InterPro" id="IPR003358">
    <property type="entry name" value="tRNA_(Gua-N-7)_MeTrfase_Trmb"/>
</dbReference>
<sequence length="227" mass="26160">MPRKKLKRFESNQYKENILEDYKPIYNEIKGNWNEIYFKNSNPIVLELGCGKGEYTVGLAKLFPAKNFVGLDIKGDRIAVGSDVALEQGLSNVAFIRAKVHSLLELFAENEIAEIWVTFPDPQPLQSGVRRRLTNERFLTLYEKVLQDNGLLHLKTDSESFFDYSLQSLNAFGIKDLILTKDLYSSELNVRHYGIKTRFEEIFTDKGFSINYLSCSFIRKPQNIDIS</sequence>
<dbReference type="SUPFAM" id="SSF53335">
    <property type="entry name" value="S-adenosyl-L-methionine-dependent methyltransferases"/>
    <property type="match status" value="1"/>
</dbReference>
<dbReference type="Proteomes" id="UP000199306">
    <property type="component" value="Unassembled WGS sequence"/>
</dbReference>
<dbReference type="AlphaFoldDB" id="A0A1I5MM56"/>
<feature type="binding site" evidence="7">
    <location>
        <position position="47"/>
    </location>
    <ligand>
        <name>S-adenosyl-L-methionine</name>
        <dbReference type="ChEBI" id="CHEBI:59789"/>
    </ligand>
</feature>
<evidence type="ECO:0000256" key="6">
    <source>
        <dbReference type="ARBA" id="ARBA00022694"/>
    </source>
</evidence>
<keyword evidence="6 7" id="KW-0819">tRNA processing</keyword>
<evidence type="ECO:0000313" key="8">
    <source>
        <dbReference type="EMBL" id="SFP10026.1"/>
    </source>
</evidence>
<evidence type="ECO:0000256" key="1">
    <source>
        <dbReference type="ARBA" id="ARBA00000142"/>
    </source>
</evidence>